<evidence type="ECO:0000313" key="3">
    <source>
        <dbReference type="Proteomes" id="UP001245285"/>
    </source>
</evidence>
<keyword evidence="1" id="KW-1133">Transmembrane helix</keyword>
<name>A0ABU3CPI1_9FLAO</name>
<protein>
    <submittedName>
        <fullName evidence="2">Uncharacterized protein</fullName>
    </submittedName>
</protein>
<comment type="caution">
    <text evidence="2">The sequence shown here is derived from an EMBL/GenBank/DDBJ whole genome shotgun (WGS) entry which is preliminary data.</text>
</comment>
<keyword evidence="1" id="KW-0472">Membrane</keyword>
<dbReference type="RefSeq" id="WP_311496358.1">
    <property type="nucleotide sequence ID" value="NZ_JAVRHO010000035.1"/>
</dbReference>
<feature type="transmembrane region" description="Helical" evidence="1">
    <location>
        <begin position="117"/>
        <end position="137"/>
    </location>
</feature>
<proteinExistence type="predicted"/>
<feature type="transmembrane region" description="Helical" evidence="1">
    <location>
        <begin position="40"/>
        <end position="61"/>
    </location>
</feature>
<keyword evidence="3" id="KW-1185">Reference proteome</keyword>
<gene>
    <name evidence="2" type="ORF">RM545_16345</name>
</gene>
<dbReference type="EMBL" id="JAVRHO010000035">
    <property type="protein sequence ID" value="MDT0648264.1"/>
    <property type="molecule type" value="Genomic_DNA"/>
</dbReference>
<sequence>MNNFSDIKKQWQRREVSLEPETGVKDIIKKSKYLQKKQRIGQVVLSVTVAILVLFFFYISAYKNSEVFHGLGIMIGSLVIRICLEYFSRTKLKKLPSYRNMNYYNQQLISYYQNRKYLHSLITPLLFAAYVAGFLMLLPSFKEGLSPGFYTYILFSSGFVFLFLAVFIAIQIREELRILKDLKEEIKSIDPA</sequence>
<feature type="transmembrane region" description="Helical" evidence="1">
    <location>
        <begin position="67"/>
        <end position="87"/>
    </location>
</feature>
<dbReference type="Proteomes" id="UP001245285">
    <property type="component" value="Unassembled WGS sequence"/>
</dbReference>
<feature type="transmembrane region" description="Helical" evidence="1">
    <location>
        <begin position="149"/>
        <end position="170"/>
    </location>
</feature>
<reference evidence="2 3" key="1">
    <citation type="submission" date="2023-09" db="EMBL/GenBank/DDBJ databases">
        <authorList>
            <person name="Rey-Velasco X."/>
        </authorList>
    </citation>
    <scope>NUCLEOTIDE SEQUENCE [LARGE SCALE GENOMIC DNA]</scope>
    <source>
        <strain evidence="2 3">F260</strain>
    </source>
</reference>
<keyword evidence="1" id="KW-0812">Transmembrane</keyword>
<evidence type="ECO:0000256" key="1">
    <source>
        <dbReference type="SAM" id="Phobius"/>
    </source>
</evidence>
<organism evidence="2 3">
    <name type="scientific">Autumnicola lenta</name>
    <dbReference type="NCBI Taxonomy" id="3075593"/>
    <lineage>
        <taxon>Bacteria</taxon>
        <taxon>Pseudomonadati</taxon>
        <taxon>Bacteroidota</taxon>
        <taxon>Flavobacteriia</taxon>
        <taxon>Flavobacteriales</taxon>
        <taxon>Flavobacteriaceae</taxon>
        <taxon>Autumnicola</taxon>
    </lineage>
</organism>
<evidence type="ECO:0000313" key="2">
    <source>
        <dbReference type="EMBL" id="MDT0648264.1"/>
    </source>
</evidence>
<accession>A0ABU3CPI1</accession>